<dbReference type="EMBL" id="JACEIK010001722">
    <property type="protein sequence ID" value="MCD7471768.1"/>
    <property type="molecule type" value="Genomic_DNA"/>
</dbReference>
<gene>
    <name evidence="1" type="ORF">HAX54_012435</name>
</gene>
<evidence type="ECO:0000313" key="2">
    <source>
        <dbReference type="Proteomes" id="UP000823775"/>
    </source>
</evidence>
<dbReference type="Proteomes" id="UP000823775">
    <property type="component" value="Unassembled WGS sequence"/>
</dbReference>
<accession>A0ABS8TLQ1</accession>
<organism evidence="1 2">
    <name type="scientific">Datura stramonium</name>
    <name type="common">Jimsonweed</name>
    <name type="synonym">Common thornapple</name>
    <dbReference type="NCBI Taxonomy" id="4076"/>
    <lineage>
        <taxon>Eukaryota</taxon>
        <taxon>Viridiplantae</taxon>
        <taxon>Streptophyta</taxon>
        <taxon>Embryophyta</taxon>
        <taxon>Tracheophyta</taxon>
        <taxon>Spermatophyta</taxon>
        <taxon>Magnoliopsida</taxon>
        <taxon>eudicotyledons</taxon>
        <taxon>Gunneridae</taxon>
        <taxon>Pentapetalae</taxon>
        <taxon>asterids</taxon>
        <taxon>lamiids</taxon>
        <taxon>Solanales</taxon>
        <taxon>Solanaceae</taxon>
        <taxon>Solanoideae</taxon>
        <taxon>Datureae</taxon>
        <taxon>Datura</taxon>
    </lineage>
</organism>
<protein>
    <submittedName>
        <fullName evidence="1">Uncharacterized protein</fullName>
    </submittedName>
</protein>
<name>A0ABS8TLQ1_DATST</name>
<reference evidence="1 2" key="1">
    <citation type="journal article" date="2021" name="BMC Genomics">
        <title>Datura genome reveals duplications of psychoactive alkaloid biosynthetic genes and high mutation rate following tissue culture.</title>
        <authorList>
            <person name="Rajewski A."/>
            <person name="Carter-House D."/>
            <person name="Stajich J."/>
            <person name="Litt A."/>
        </authorList>
    </citation>
    <scope>NUCLEOTIDE SEQUENCE [LARGE SCALE GENOMIC DNA]</scope>
    <source>
        <strain evidence="1">AR-01</strain>
    </source>
</reference>
<comment type="caution">
    <text evidence="1">The sequence shown here is derived from an EMBL/GenBank/DDBJ whole genome shotgun (WGS) entry which is preliminary data.</text>
</comment>
<evidence type="ECO:0000313" key="1">
    <source>
        <dbReference type="EMBL" id="MCD7471768.1"/>
    </source>
</evidence>
<sequence length="234" mass="25382">MFPNLPSKVVNEFFALSFSSLLNSTSTLLFSNPVAMLFGSTLVFSLGNPVAVLFSSLLAATLNSRLAVLYSQSKGGEYRSEASDFTFLLCLAREDDKTISISGSVIEKTPTPTPTPGLLPFAFLFAQFTSSVQLIAREDDKTFSISGSIVKATPKVFKALFADEPVAALIFSRDNLVLMPSGGLRSMTFRTLGETLYDQVICSIICIRPPSSDFGSSLSWDRLTTIFIPDTNQP</sequence>
<keyword evidence="2" id="KW-1185">Reference proteome</keyword>
<proteinExistence type="predicted"/>